<organism evidence="3 4">
    <name type="scientific">Cryomyces antarcticus</name>
    <dbReference type="NCBI Taxonomy" id="329879"/>
    <lineage>
        <taxon>Eukaryota</taxon>
        <taxon>Fungi</taxon>
        <taxon>Dikarya</taxon>
        <taxon>Ascomycota</taxon>
        <taxon>Pezizomycotina</taxon>
        <taxon>Dothideomycetes</taxon>
        <taxon>Dothideomycetes incertae sedis</taxon>
        <taxon>Cryomyces</taxon>
    </lineage>
</organism>
<feature type="region of interest" description="Disordered" evidence="2">
    <location>
        <begin position="210"/>
        <end position="293"/>
    </location>
</feature>
<gene>
    <name evidence="3" type="ORF">LTR16_002524</name>
</gene>
<sequence length="829" mass="90714">MTSKFFTWTKGDRHNAAEALRTRGLASWESLPASSLDGAKKTAPKKLSKLNRKPKPLTLVPTQDCDTYPYSLTPNSAVLHDAAVSSMTNLLAVVNDVMRSPRVSAATRSPFLKPLPGRPRSHTAPPTPLYECGATEIAELPGSLLLENQGYPMRCRTSWTRVAVEPEKTPPGACSSLGLQRPHTSPHENRDGSLQHDNSLEEHDALVTESATANVDHLSPLSRGSGIRRRTEDYTRPRTSRTSSNESQKHRQNDQKLARPLLGVSQSCPSQQPPSEGVRGDSDPKFLQVKAPSDQIDELRATINARDQTISMLSAQFMNLRTSQEAHIASLKDTHAKELASIKTYTEILEESHHSSQDSGQDLGRLTLDTTYTSDNLSHHRMTDLSAVSSCSSQTALENAKRSSQESAAEIEALGQSKSKSLEHNAEFKALYRERNHARKTLEATEHRLCAVAHNLSRVQQSEKALRDKAESLGERLEAANAQKTDVLEANHKLREKLEKSEDRERALREKIELSRCQPNKPAMKLVQDKDAPQMAAAVPLKLVDANKACNLETPDLWCQIASYEKTIQSLRAQRDQTTQLLHAEIRKRASSLSAREHLATLPRATTADIDRTVAETRAHVSGMLATRSSSTYSHDDQSSGQQARIEQLEQEIAQHVRDIVLYKLDVKGYKKDLQRATATIQRLQALAPVSSATSPSVSSGRPSSADSHDIRVATAVQLASQSLPIPSYGDVDNEAIGLGLCEFAHQRPAPTPSPVRAAPLTPSPASTTTPKTRLTTHKRLPRPPSTPPSSGGIDAPGTKTRPSPPARAGTMRSLSDSIISSYAARMTP</sequence>
<keyword evidence="1" id="KW-0175">Coiled coil</keyword>
<protein>
    <recommendedName>
        <fullName evidence="5">Cep57 centrosome microtubule-binding domain-containing protein</fullName>
    </recommendedName>
</protein>
<dbReference type="EMBL" id="JAVRRA010008408">
    <property type="protein sequence ID" value="KAK5256741.1"/>
    <property type="molecule type" value="Genomic_DNA"/>
</dbReference>
<feature type="region of interest" description="Disordered" evidence="2">
    <location>
        <begin position="396"/>
        <end position="418"/>
    </location>
</feature>
<proteinExistence type="predicted"/>
<evidence type="ECO:0000313" key="3">
    <source>
        <dbReference type="EMBL" id="KAK5256741.1"/>
    </source>
</evidence>
<evidence type="ECO:0000256" key="2">
    <source>
        <dbReference type="SAM" id="MobiDB-lite"/>
    </source>
</evidence>
<name>A0ABR0LYS4_9PEZI</name>
<evidence type="ECO:0000256" key="1">
    <source>
        <dbReference type="SAM" id="Coils"/>
    </source>
</evidence>
<evidence type="ECO:0008006" key="5">
    <source>
        <dbReference type="Google" id="ProtNLM"/>
    </source>
</evidence>
<feature type="compositionally biased region" description="Low complexity" evidence="2">
    <location>
        <begin position="758"/>
        <end position="774"/>
    </location>
</feature>
<reference evidence="3 4" key="1">
    <citation type="submission" date="2023-08" db="EMBL/GenBank/DDBJ databases">
        <title>Black Yeasts Isolated from many extreme environments.</title>
        <authorList>
            <person name="Coleine C."/>
            <person name="Stajich J.E."/>
            <person name="Selbmann L."/>
        </authorList>
    </citation>
    <scope>NUCLEOTIDE SEQUENCE [LARGE SCALE GENOMIC DNA]</scope>
    <source>
        <strain evidence="3 4">CCFEE 536</strain>
    </source>
</reference>
<dbReference type="Proteomes" id="UP001357485">
    <property type="component" value="Unassembled WGS sequence"/>
</dbReference>
<keyword evidence="4" id="KW-1185">Reference proteome</keyword>
<feature type="compositionally biased region" description="Basic and acidic residues" evidence="2">
    <location>
        <begin position="247"/>
        <end position="257"/>
    </location>
</feature>
<feature type="region of interest" description="Disordered" evidence="2">
    <location>
        <begin position="166"/>
        <end position="196"/>
    </location>
</feature>
<feature type="compositionally biased region" description="Basic and acidic residues" evidence="2">
    <location>
        <begin position="185"/>
        <end position="196"/>
    </location>
</feature>
<feature type="compositionally biased region" description="Low complexity" evidence="2">
    <location>
        <begin position="688"/>
        <end position="706"/>
    </location>
</feature>
<feature type="region of interest" description="Disordered" evidence="2">
    <location>
        <begin position="748"/>
        <end position="829"/>
    </location>
</feature>
<evidence type="ECO:0000313" key="4">
    <source>
        <dbReference type="Proteomes" id="UP001357485"/>
    </source>
</evidence>
<feature type="region of interest" description="Disordered" evidence="2">
    <location>
        <begin position="688"/>
        <end position="707"/>
    </location>
</feature>
<accession>A0ABR0LYS4</accession>
<comment type="caution">
    <text evidence="3">The sequence shown here is derived from an EMBL/GenBank/DDBJ whole genome shotgun (WGS) entry which is preliminary data.</text>
</comment>
<feature type="compositionally biased region" description="Low complexity" evidence="2">
    <location>
        <begin position="265"/>
        <end position="275"/>
    </location>
</feature>
<feature type="coiled-coil region" evidence="1">
    <location>
        <begin position="463"/>
        <end position="518"/>
    </location>
</feature>
<feature type="coiled-coil region" evidence="1">
    <location>
        <begin position="639"/>
        <end position="687"/>
    </location>
</feature>